<dbReference type="SMART" id="SM01211">
    <property type="entry name" value="GATase_5"/>
    <property type="match status" value="1"/>
</dbReference>
<sequence length="2019" mass="226001">MSDTTSYINHVANVTSSTLGVVKVFSNSSAVVADAIVPFFPLITEISSIVNEIISLYQTAEHNKRICGSLLARATAAQTAVNNLEIRRFENEDLFKSKEYYKSFQKLVNIISKIKVFIEQVSQIKGLRRFLASKSIEEEFKILTEEFDGLMRLLNFTMAVQNHIQMEEDRKILKQDISEMTKYLREIEGGITSITDNMTLINSKLDDITQLNLAWQKKLLNNDESIFESALVKTTDLCDPPNPVKRGKISKKSLNYEDVAVKEIFFESNDQDIIKDVFSQVVILKKLKESQYILQFYGIVQDGNVMHMVTEWCEYGNLQDFYRGYGPLTWFQKSSMAVDIVRGLTFLHTVSILHHDIRSENILITIHQQAKIANFTLSRGFNDPTKNVLPTIEMVRWMAPEKLIRPSFTIGVPIEYSKISYQSMQDSPNARPALKNIFITLYSLYQKFQPKSSQRPVTPRMSTDEDLPEIDPNELALDDLTLTFNVLSMKEAIAEHRKKNGDKLKVWEAFKVHAEEFGDITARYWVGYYLYYGLCPIDEPDTEDKKNVRLAKAAALFKEAADTGLADAQLRYGHCLWLGEGIQKNIREAIEYFQKSADNGNTTALYNIGNLYYNGSGVPQDKELGIRYLRKAALQGQPKALEMCKKKEIGLVALLKNIQIHVPEIISITSIYVHFVQPLNEEALIILNDPESIQRKILDNLLFYGISNQVSNDSDHENFLINQLKQCLTSDLTILENNQNFFLVTPRPGTISPWSSKATNIAHMCNLKNYVERIERGIAYLFNTKKFTNLPFITLEKLYLFDHYLYDRMTQILITSIPASDSIFKHGFPSPLRFINLLNDDDKNIIIDHNLAKDKLVKGNQKLGLALADDEIDYLVDAFIGNNSLNRNPTDVELFMFAQVNSEHCRHKIFRADWMIDDEKKQFSLFDMIRNTHNLHPNRTISAYSDNAAVLQGFKATRFAPNYYKDHEYILFDEDVHMVAKVETHNHPTAVSPFPGASTGSGGEIRDEGSVGQGSKPKAGLTGFSVSNLLIPEFIQPWEIDFGKPNHVASALDIIIEAPLGGAAFNNEFGRPNITGYFRTFAQKVPTINNKLEIRGYHKPIMIAGGVGTIRPNHTFKKKITPGAHLFILGGPAMLIGLGGGAASSMASGASTANLDFASVQRDNPEMQRRCQQVIDACTALGDTNPIQSIHDVGAGGLSNALPEIVHDSDLGCIVRLRDIPNDDLSMSPMEIWCNEAQERYVLAVTLENIELFKQICIRERCPFADVGIATEKQDLILEDSLLNSTPINLPMSVLFGKPPKMSRRTNTVKPLRIPFDTSLKSYLTNVISNKDILKDAISRVIRLPSVASKSFLITIGDRTITGLVARDQMVGPWQVPVSDVAVTTTSYGIGVITGESMAIGEKAPLALISQAASARMAIAEVITNLAAANIETISHIRLSANWMCAANHEGEGSGLYEAVQAIGLELCPALGISIPVGKDSMSMKMKWNDKDGSQNEVIAPLSLIVTGYAPVINIHKTLTPQLNSSVKERTILIFLDLANGKQRIGGSAITQVYQQIGNEVPDVVNTDVIKSFFNSIQKIRKFDDEIILAYHDRSDGGLFVTIAEMSFAGHVGVSVNLANIIQNNDVIRALFNEELGAVIQIRQQDFERLVQIFTDEGFPREDIHHIGETTCDHQDIFIMTGDSLLFSISRIELQRMWSETSYHIQSLRDNSTCAQEEFDSILDIDNPGLYYNLTFDPADDVSLPLLKSPTRPKVAILREQGVNGHTEMAFAFHLSGFTAIDVHMSDILSGDVTLSDFKGIAACGGFSYGDVLGAGSGWAKSILLHPKARQEFSNFFQNRQDTFALGVCNGCQFLSQLKELIPGTENWPLFKRNQSEQFESRCSLVEIISSNKTHSKPSIFFNGMHSSIFPIAVAHGEGRAEFSNDEQFEKLMAQNLVAMRFVDNYGNPTEKYPYNPNGSPLGITGIQTPNGRVLGMMPHPERVILKEANSWYPVEEGEKWGEVGPWLRMFRNARVWVG</sequence>
<dbReference type="FunFam" id="3.90.650.10:FF:000002">
    <property type="entry name" value="Phosphoribosylformylglycinamidine synthase"/>
    <property type="match status" value="1"/>
</dbReference>
<dbReference type="InterPro" id="IPR000719">
    <property type="entry name" value="Prot_kinase_dom"/>
</dbReference>
<evidence type="ECO:0000256" key="17">
    <source>
        <dbReference type="ARBA" id="ARBA00071729"/>
    </source>
</evidence>
<accession>A0A9N9FG75</accession>
<evidence type="ECO:0000256" key="12">
    <source>
        <dbReference type="ARBA" id="ARBA00022962"/>
    </source>
</evidence>
<keyword evidence="5" id="KW-0963">Cytoplasm</keyword>
<keyword evidence="6" id="KW-0436">Ligase</keyword>
<dbReference type="InterPro" id="IPR008266">
    <property type="entry name" value="Tyr_kinase_AS"/>
</dbReference>
<evidence type="ECO:0000256" key="16">
    <source>
        <dbReference type="ARBA" id="ARBA00057317"/>
    </source>
</evidence>
<dbReference type="OrthoDB" id="6666987at2759"/>
<dbReference type="InterPro" id="IPR001245">
    <property type="entry name" value="Ser-Thr/Tyr_kinase_cat_dom"/>
</dbReference>
<evidence type="ECO:0000259" key="19">
    <source>
        <dbReference type="PROSITE" id="PS50011"/>
    </source>
</evidence>
<dbReference type="NCBIfam" id="TIGR01735">
    <property type="entry name" value="FGAM_synt"/>
    <property type="match status" value="1"/>
</dbReference>
<dbReference type="InterPro" id="IPR029062">
    <property type="entry name" value="Class_I_gatase-like"/>
</dbReference>
<evidence type="ECO:0000256" key="7">
    <source>
        <dbReference type="ARBA" id="ARBA00022723"/>
    </source>
</evidence>
<dbReference type="NCBIfam" id="NF003672">
    <property type="entry name" value="PRK05297.1"/>
    <property type="match status" value="1"/>
</dbReference>
<dbReference type="Gene3D" id="3.90.650.10">
    <property type="entry name" value="PurM-like C-terminal domain"/>
    <property type="match status" value="2"/>
</dbReference>
<evidence type="ECO:0000256" key="4">
    <source>
        <dbReference type="ARBA" id="ARBA00012747"/>
    </source>
</evidence>
<dbReference type="EMBL" id="CAJVQA010002017">
    <property type="protein sequence ID" value="CAG8533816.1"/>
    <property type="molecule type" value="Genomic_DNA"/>
</dbReference>
<keyword evidence="9" id="KW-0658">Purine biosynthesis</keyword>
<comment type="catalytic activity">
    <reaction evidence="15">
        <text>N(2)-formyl-N(1)-(5-phospho-beta-D-ribosyl)glycinamide + L-glutamine + ATP + H2O = 2-formamido-N(1)-(5-O-phospho-beta-D-ribosyl)acetamidine + L-glutamate + ADP + phosphate + H(+)</text>
        <dbReference type="Rhea" id="RHEA:17129"/>
        <dbReference type="ChEBI" id="CHEBI:15377"/>
        <dbReference type="ChEBI" id="CHEBI:15378"/>
        <dbReference type="ChEBI" id="CHEBI:29985"/>
        <dbReference type="ChEBI" id="CHEBI:30616"/>
        <dbReference type="ChEBI" id="CHEBI:43474"/>
        <dbReference type="ChEBI" id="CHEBI:58359"/>
        <dbReference type="ChEBI" id="CHEBI:147286"/>
        <dbReference type="ChEBI" id="CHEBI:147287"/>
        <dbReference type="ChEBI" id="CHEBI:456216"/>
        <dbReference type="EC" id="6.3.5.3"/>
    </reaction>
</comment>
<dbReference type="GO" id="GO:0007166">
    <property type="term" value="P:cell surface receptor signaling pathway"/>
    <property type="evidence" value="ECO:0007669"/>
    <property type="project" value="InterPro"/>
</dbReference>
<dbReference type="FunFam" id="3.40.50.880:FF:000008">
    <property type="entry name" value="Phosphoribosylformylglycinamidine synthase"/>
    <property type="match status" value="1"/>
</dbReference>
<comment type="caution">
    <text evidence="20">The sequence shown here is derived from an EMBL/GenBank/DDBJ whole genome shotgun (WGS) entry which is preliminary data.</text>
</comment>
<comment type="function">
    <text evidence="16">Phosphoribosylformylglycinamidine synthase involved in the purines biosynthetic pathway. Catalyzes the ATP-dependent conversion of formylglycinamide ribonucleotide (FGAR) and glutamine to yield formylglycinamidine ribonucleotide (FGAM) and glutamate.</text>
</comment>
<dbReference type="SUPFAM" id="SSF81901">
    <property type="entry name" value="HCP-like"/>
    <property type="match status" value="1"/>
</dbReference>
<dbReference type="PROSITE" id="PS50011">
    <property type="entry name" value="PROTEIN_KINASE_DOM"/>
    <property type="match status" value="1"/>
</dbReference>
<dbReference type="Pfam" id="PF07714">
    <property type="entry name" value="PK_Tyr_Ser-Thr"/>
    <property type="match status" value="1"/>
</dbReference>
<proteinExistence type="inferred from homology"/>
<dbReference type="InterPro" id="IPR041609">
    <property type="entry name" value="PurL_linker"/>
</dbReference>
<evidence type="ECO:0000256" key="5">
    <source>
        <dbReference type="ARBA" id="ARBA00022490"/>
    </source>
</evidence>
<organism evidence="20 21">
    <name type="scientific">Cetraspora pellucida</name>
    <dbReference type="NCBI Taxonomy" id="1433469"/>
    <lineage>
        <taxon>Eukaryota</taxon>
        <taxon>Fungi</taxon>
        <taxon>Fungi incertae sedis</taxon>
        <taxon>Mucoromycota</taxon>
        <taxon>Glomeromycotina</taxon>
        <taxon>Glomeromycetes</taxon>
        <taxon>Diversisporales</taxon>
        <taxon>Gigasporaceae</taxon>
        <taxon>Cetraspora</taxon>
    </lineage>
</organism>
<dbReference type="Pfam" id="PF18076">
    <property type="entry name" value="FGAR-AT_N"/>
    <property type="match status" value="1"/>
</dbReference>
<dbReference type="InterPro" id="IPR036604">
    <property type="entry name" value="PurS-like_sf"/>
</dbReference>
<dbReference type="GO" id="GO:0046872">
    <property type="term" value="F:metal ion binding"/>
    <property type="evidence" value="ECO:0007669"/>
    <property type="project" value="UniProtKB-KW"/>
</dbReference>
<dbReference type="Gene3D" id="3.30.1330.10">
    <property type="entry name" value="PurM-like, N-terminal domain"/>
    <property type="match status" value="2"/>
</dbReference>
<dbReference type="InterPro" id="IPR006597">
    <property type="entry name" value="Sel1-like"/>
</dbReference>
<dbReference type="Gene3D" id="1.20.930.20">
    <property type="entry name" value="Adaptor protein Cbl, N-terminal domain"/>
    <property type="match status" value="1"/>
</dbReference>
<dbReference type="Pfam" id="PF02769">
    <property type="entry name" value="AIRS_C"/>
    <property type="match status" value="2"/>
</dbReference>
<keyword evidence="21" id="KW-1185">Reference proteome</keyword>
<dbReference type="SUPFAM" id="SSF52317">
    <property type="entry name" value="Class I glutamine amidotransferase-like"/>
    <property type="match status" value="1"/>
</dbReference>
<feature type="domain" description="Protein kinase" evidence="19">
    <location>
        <begin position="220"/>
        <end position="516"/>
    </location>
</feature>
<dbReference type="FunFam" id="3.30.1330.10:FF:000002">
    <property type="entry name" value="Phosphoribosylformylglycinamidine synthase"/>
    <property type="match status" value="1"/>
</dbReference>
<dbReference type="Pfam" id="PF13507">
    <property type="entry name" value="GATase_5"/>
    <property type="match status" value="1"/>
</dbReference>
<dbReference type="Gene3D" id="3.40.50.880">
    <property type="match status" value="1"/>
</dbReference>
<dbReference type="InterPro" id="IPR036537">
    <property type="entry name" value="Adaptor_Cbl_N_dom_sf"/>
</dbReference>
<dbReference type="GO" id="GO:0005524">
    <property type="term" value="F:ATP binding"/>
    <property type="evidence" value="ECO:0007669"/>
    <property type="project" value="UniProtKB-KW"/>
</dbReference>
<evidence type="ECO:0000256" key="11">
    <source>
        <dbReference type="ARBA" id="ARBA00022842"/>
    </source>
</evidence>
<evidence type="ECO:0000313" key="21">
    <source>
        <dbReference type="Proteomes" id="UP000789759"/>
    </source>
</evidence>
<dbReference type="Gene3D" id="1.10.510.10">
    <property type="entry name" value="Transferase(Phosphotransferase) domain 1"/>
    <property type="match status" value="1"/>
</dbReference>
<evidence type="ECO:0000256" key="8">
    <source>
        <dbReference type="ARBA" id="ARBA00022741"/>
    </source>
</evidence>
<evidence type="ECO:0000256" key="2">
    <source>
        <dbReference type="ARBA" id="ARBA00004920"/>
    </source>
</evidence>
<keyword evidence="8" id="KW-0547">Nucleotide-binding</keyword>
<dbReference type="CDD" id="cd21037">
    <property type="entry name" value="MLKL_NTD"/>
    <property type="match status" value="1"/>
</dbReference>
<dbReference type="GO" id="GO:0005737">
    <property type="term" value="C:cytoplasm"/>
    <property type="evidence" value="ECO:0007669"/>
    <property type="project" value="UniProtKB-SubCell"/>
</dbReference>
<comment type="subcellular location">
    <subcellularLocation>
        <location evidence="1">Cytoplasm</location>
    </subcellularLocation>
</comment>
<evidence type="ECO:0000313" key="20">
    <source>
        <dbReference type="EMBL" id="CAG8533816.1"/>
    </source>
</evidence>
<comment type="pathway">
    <text evidence="2">Purine metabolism; IMP biosynthesis via de novo pathway; 5-amino-1-(5-phospho-D-ribosyl)imidazole from N(2)-formyl-N(1)-(5-phospho-D-ribosyl)glycinamide: step 1/2.</text>
</comment>
<keyword evidence="12" id="KW-0315">Glutamine amidotransferase</keyword>
<dbReference type="InterPro" id="IPR010918">
    <property type="entry name" value="PurM-like_C_dom"/>
</dbReference>
<dbReference type="CDD" id="cd01740">
    <property type="entry name" value="GATase1_FGAR_AT"/>
    <property type="match status" value="1"/>
</dbReference>
<dbReference type="InterPro" id="IPR059179">
    <property type="entry name" value="MLKL-like_MCAfunc"/>
</dbReference>
<evidence type="ECO:0000256" key="9">
    <source>
        <dbReference type="ARBA" id="ARBA00022755"/>
    </source>
</evidence>
<keyword evidence="7" id="KW-0479">Metal-binding</keyword>
<dbReference type="Pfam" id="PF18072">
    <property type="entry name" value="FGAR-AT_linker"/>
    <property type="match status" value="1"/>
</dbReference>
<dbReference type="CDD" id="cd02203">
    <property type="entry name" value="PurL_repeat1"/>
    <property type="match status" value="1"/>
</dbReference>
<dbReference type="InterPro" id="IPR040707">
    <property type="entry name" value="FGAR-AT_N"/>
</dbReference>
<dbReference type="InterPro" id="IPR036921">
    <property type="entry name" value="PurM-like_N_sf"/>
</dbReference>
<dbReference type="InterPro" id="IPR036676">
    <property type="entry name" value="PurM-like_C_sf"/>
</dbReference>
<dbReference type="Pfam" id="PF22689">
    <property type="entry name" value="FGAR-AT_PurM_N-like"/>
    <property type="match status" value="1"/>
</dbReference>
<evidence type="ECO:0000256" key="18">
    <source>
        <dbReference type="SAM" id="MobiDB-lite"/>
    </source>
</evidence>
<evidence type="ECO:0000256" key="15">
    <source>
        <dbReference type="ARBA" id="ARBA00052585"/>
    </source>
</evidence>
<dbReference type="Gene3D" id="1.25.40.10">
    <property type="entry name" value="Tetratricopeptide repeat domain"/>
    <property type="match status" value="1"/>
</dbReference>
<dbReference type="PROSITE" id="PS51273">
    <property type="entry name" value="GATASE_TYPE_1"/>
    <property type="match status" value="1"/>
</dbReference>
<keyword evidence="11" id="KW-0460">Magnesium</keyword>
<dbReference type="EC" id="6.3.5.3" evidence="4"/>
<dbReference type="SUPFAM" id="SSF56042">
    <property type="entry name" value="PurM C-terminal domain-like"/>
    <property type="match status" value="2"/>
</dbReference>
<protein>
    <recommendedName>
        <fullName evidence="17">Phosphoribosylformylglycinamidine synthase</fullName>
        <ecNumber evidence="4">6.3.5.3</ecNumber>
    </recommendedName>
    <alternativeName>
        <fullName evidence="14">Formylglycinamide ribonucleotide amidotransferase</fullName>
    </alternativeName>
    <alternativeName>
        <fullName evidence="13">Formylglycinamide ribotide amidotransferase</fullName>
    </alternativeName>
</protein>
<dbReference type="InterPro" id="IPR011990">
    <property type="entry name" value="TPR-like_helical_dom_sf"/>
</dbReference>
<gene>
    <name evidence="20" type="ORF">CPELLU_LOCUS3971</name>
</gene>
<dbReference type="GO" id="GO:0004642">
    <property type="term" value="F:phosphoribosylformylglycinamidine synthase activity"/>
    <property type="evidence" value="ECO:0007669"/>
    <property type="project" value="UniProtKB-EC"/>
</dbReference>
<dbReference type="SUPFAM" id="SSF109736">
    <property type="entry name" value="FGAM synthase PurL, linker domain"/>
    <property type="match status" value="1"/>
</dbReference>
<dbReference type="SUPFAM" id="SSF82697">
    <property type="entry name" value="PurS-like"/>
    <property type="match status" value="1"/>
</dbReference>
<dbReference type="HAMAP" id="MF_00419">
    <property type="entry name" value="PurL_1"/>
    <property type="match status" value="1"/>
</dbReference>
<evidence type="ECO:0000256" key="14">
    <source>
        <dbReference type="ARBA" id="ARBA00032632"/>
    </source>
</evidence>
<comment type="similarity">
    <text evidence="3">In the N-terminal section; belongs to the FGAMS family.</text>
</comment>
<dbReference type="Gene3D" id="1.10.8.750">
    <property type="entry name" value="Phosphoribosylformylglycinamidine synthase, linker domain"/>
    <property type="match status" value="1"/>
</dbReference>
<dbReference type="SUPFAM" id="SSF56112">
    <property type="entry name" value="Protein kinase-like (PK-like)"/>
    <property type="match status" value="1"/>
</dbReference>
<evidence type="ECO:0000256" key="6">
    <source>
        <dbReference type="ARBA" id="ARBA00022598"/>
    </source>
</evidence>
<evidence type="ECO:0000256" key="3">
    <source>
        <dbReference type="ARBA" id="ARBA00008608"/>
    </source>
</evidence>
<dbReference type="FunFam" id="3.30.1330.10:FF:000005">
    <property type="entry name" value="Phosphoribosylformylglycinamidine synthase"/>
    <property type="match status" value="1"/>
</dbReference>
<dbReference type="Pfam" id="PF08238">
    <property type="entry name" value="Sel1"/>
    <property type="match status" value="2"/>
</dbReference>
<name>A0A9N9FG75_9GLOM</name>
<reference evidence="20" key="1">
    <citation type="submission" date="2021-06" db="EMBL/GenBank/DDBJ databases">
        <authorList>
            <person name="Kallberg Y."/>
            <person name="Tangrot J."/>
            <person name="Rosling A."/>
        </authorList>
    </citation>
    <scope>NUCLEOTIDE SEQUENCE</scope>
    <source>
        <strain evidence="20">FL966</strain>
    </source>
</reference>
<dbReference type="InterPro" id="IPR055181">
    <property type="entry name" value="FGAR-AT_PurM_N-like"/>
</dbReference>
<dbReference type="SUPFAM" id="SSF55326">
    <property type="entry name" value="PurM N-terminal domain-like"/>
    <property type="match status" value="2"/>
</dbReference>
<dbReference type="GO" id="GO:0004672">
    <property type="term" value="F:protein kinase activity"/>
    <property type="evidence" value="ECO:0007669"/>
    <property type="project" value="InterPro"/>
</dbReference>
<feature type="region of interest" description="Disordered" evidence="18">
    <location>
        <begin position="989"/>
        <end position="1017"/>
    </location>
</feature>
<dbReference type="GO" id="GO:0006189">
    <property type="term" value="P:'de novo' IMP biosynthetic process"/>
    <property type="evidence" value="ECO:0007669"/>
    <property type="project" value="InterPro"/>
</dbReference>
<dbReference type="PANTHER" id="PTHR10099">
    <property type="entry name" value="PHOSPHORIBOSYLFORMYLGLYCINAMIDINE SYNTHASE"/>
    <property type="match status" value="1"/>
</dbReference>
<evidence type="ECO:0000256" key="1">
    <source>
        <dbReference type="ARBA" id="ARBA00004496"/>
    </source>
</evidence>
<evidence type="ECO:0000256" key="10">
    <source>
        <dbReference type="ARBA" id="ARBA00022840"/>
    </source>
</evidence>
<dbReference type="Proteomes" id="UP000789759">
    <property type="component" value="Unassembled WGS sequence"/>
</dbReference>
<dbReference type="SMART" id="SM00671">
    <property type="entry name" value="SEL1"/>
    <property type="match status" value="3"/>
</dbReference>
<dbReference type="InterPro" id="IPR010073">
    <property type="entry name" value="PurL_large"/>
</dbReference>
<dbReference type="CDD" id="cd02204">
    <property type="entry name" value="PurL_repeat2"/>
    <property type="match status" value="1"/>
</dbReference>
<dbReference type="PANTHER" id="PTHR10099:SF1">
    <property type="entry name" value="PHOSPHORIBOSYLFORMYLGLYCINAMIDINE SYNTHASE"/>
    <property type="match status" value="1"/>
</dbReference>
<dbReference type="PROSITE" id="PS00109">
    <property type="entry name" value="PROTEIN_KINASE_TYR"/>
    <property type="match status" value="1"/>
</dbReference>
<dbReference type="InterPro" id="IPR011009">
    <property type="entry name" value="Kinase-like_dom_sf"/>
</dbReference>
<evidence type="ECO:0000256" key="13">
    <source>
        <dbReference type="ARBA" id="ARBA00029823"/>
    </source>
</evidence>
<keyword evidence="10" id="KW-0067">ATP-binding</keyword>